<evidence type="ECO:0000256" key="6">
    <source>
        <dbReference type="ARBA" id="ARBA00022525"/>
    </source>
</evidence>
<dbReference type="PROSITE" id="PS00303">
    <property type="entry name" value="S100_CABP"/>
    <property type="match status" value="1"/>
</dbReference>
<evidence type="ECO:0000256" key="3">
    <source>
        <dbReference type="ARBA" id="ARBA00004613"/>
    </source>
</evidence>
<proteinExistence type="inferred from homology"/>
<dbReference type="SUPFAM" id="SSF47473">
    <property type="entry name" value="EF-hand"/>
    <property type="match status" value="2"/>
</dbReference>
<organism evidence="17 18">
    <name type="scientific">Canis lupus familiaris</name>
    <name type="common">Dog</name>
    <name type="synonym">Canis familiaris</name>
    <dbReference type="NCBI Taxonomy" id="9615"/>
    <lineage>
        <taxon>Eukaryota</taxon>
        <taxon>Metazoa</taxon>
        <taxon>Chordata</taxon>
        <taxon>Craniata</taxon>
        <taxon>Vertebrata</taxon>
        <taxon>Euteleostomi</taxon>
        <taxon>Mammalia</taxon>
        <taxon>Eutheria</taxon>
        <taxon>Laurasiatheria</taxon>
        <taxon>Carnivora</taxon>
        <taxon>Caniformia</taxon>
        <taxon>Canidae</taxon>
        <taxon>Canis</taxon>
    </lineage>
</organism>
<evidence type="ECO:0000259" key="16">
    <source>
        <dbReference type="PROSITE" id="PS50222"/>
    </source>
</evidence>
<evidence type="ECO:0000256" key="15">
    <source>
        <dbReference type="ARBA" id="ARBA00056127"/>
    </source>
</evidence>
<keyword evidence="9" id="KW-0106">Calcium</keyword>
<name>A0A8C0RWW4_CANLF</name>
<comment type="similarity">
    <text evidence="4">Belongs to the S-100 family.</text>
</comment>
<dbReference type="GO" id="GO:0005509">
    <property type="term" value="F:calcium ion binding"/>
    <property type="evidence" value="ECO:0007669"/>
    <property type="project" value="InterPro"/>
</dbReference>
<dbReference type="PROSITE" id="PS00018">
    <property type="entry name" value="EF_HAND_1"/>
    <property type="match status" value="1"/>
</dbReference>
<evidence type="ECO:0000256" key="2">
    <source>
        <dbReference type="ARBA" id="ARBA00004496"/>
    </source>
</evidence>
<evidence type="ECO:0000256" key="13">
    <source>
        <dbReference type="ARBA" id="ARBA00031687"/>
    </source>
</evidence>
<keyword evidence="10" id="KW-0007">Acetylation</keyword>
<comment type="subcellular location">
    <subcellularLocation>
        <location evidence="2">Cytoplasm</location>
    </subcellularLocation>
    <subcellularLocation>
        <location evidence="1">Nucleus</location>
    </subcellularLocation>
    <subcellularLocation>
        <location evidence="3">Secreted</location>
    </subcellularLocation>
</comment>
<dbReference type="InterPro" id="IPR002048">
    <property type="entry name" value="EF_hand_dom"/>
</dbReference>
<keyword evidence="7" id="KW-0479">Metal-binding</keyword>
<dbReference type="PANTHER" id="PTHR11639">
    <property type="entry name" value="S100 CALCIUM-BINDING PROTEIN"/>
    <property type="match status" value="1"/>
</dbReference>
<dbReference type="InterPro" id="IPR013787">
    <property type="entry name" value="S100_Ca-bd_sub"/>
</dbReference>
<sequence length="178" mass="20548">MARPLEQAVAAIVCTFQEYSGRCGDKHKLCQAELKELLQKELPTWTPTELRECDYNKFMSVLDANQDCEVLTATMTFPLEKALDVMVSTFHKYSGKEGDKFKLNRSELKELLMRELPSFLGKRTDEAAFQKLMSNLDSNRDNEVDFQEYCVFLSCVAMMCNEFFEGFPDKQPRKKGTH</sequence>
<evidence type="ECO:0000256" key="14">
    <source>
        <dbReference type="ARBA" id="ARBA00032790"/>
    </source>
</evidence>
<keyword evidence="6" id="KW-0964">Secreted</keyword>
<reference evidence="17" key="2">
    <citation type="submission" date="2025-08" db="UniProtKB">
        <authorList>
            <consortium name="Ensembl"/>
        </authorList>
    </citation>
    <scope>IDENTIFICATION</scope>
</reference>
<dbReference type="PROSITE" id="PS50222">
    <property type="entry name" value="EF_HAND_2"/>
    <property type="match status" value="1"/>
</dbReference>
<evidence type="ECO:0000256" key="4">
    <source>
        <dbReference type="ARBA" id="ARBA00007323"/>
    </source>
</evidence>
<evidence type="ECO:0000256" key="12">
    <source>
        <dbReference type="ARBA" id="ARBA00023809"/>
    </source>
</evidence>
<dbReference type="Ensembl" id="ENSCAFT00040006610.1">
    <property type="protein sequence ID" value="ENSCAFP00040005720.1"/>
    <property type="gene ID" value="ENSCAFG00040003470.1"/>
</dbReference>
<dbReference type="PANTHER" id="PTHR11639:SF51">
    <property type="entry name" value="PROTEIN S100-A4"/>
    <property type="match status" value="1"/>
</dbReference>
<keyword evidence="5" id="KW-0963">Cytoplasm</keyword>
<dbReference type="InterPro" id="IPR011992">
    <property type="entry name" value="EF-hand-dom_pair"/>
</dbReference>
<evidence type="ECO:0000256" key="1">
    <source>
        <dbReference type="ARBA" id="ARBA00004123"/>
    </source>
</evidence>
<keyword evidence="11" id="KW-0539">Nucleus</keyword>
<dbReference type="Pfam" id="PF01023">
    <property type="entry name" value="S_100"/>
    <property type="match status" value="2"/>
</dbReference>
<evidence type="ECO:0000256" key="5">
    <source>
        <dbReference type="ARBA" id="ARBA00022490"/>
    </source>
</evidence>
<protein>
    <recommendedName>
        <fullName evidence="12">Protein S100-A4</fullName>
    </recommendedName>
    <alternativeName>
        <fullName evidence="13">Metastasin</fullName>
    </alternativeName>
    <alternativeName>
        <fullName evidence="14">S100 calcium-binding protein A4</fullName>
    </alternativeName>
</protein>
<gene>
    <name evidence="17" type="primary">S100A5</name>
</gene>
<evidence type="ECO:0000256" key="10">
    <source>
        <dbReference type="ARBA" id="ARBA00022990"/>
    </source>
</evidence>
<dbReference type="AlphaFoldDB" id="A0A8C0RWW4"/>
<evidence type="ECO:0000256" key="8">
    <source>
        <dbReference type="ARBA" id="ARBA00022737"/>
    </source>
</evidence>
<dbReference type="InterPro" id="IPR001751">
    <property type="entry name" value="S100/CaBP7/8-like_CS"/>
</dbReference>
<comment type="function">
    <text evidence="15">Calcium-binding protein that plays a role in various cellular processes including motility, angiogenesis, cell differentiation, apoptosis, and autophagy. Increases cell motility and invasiveness by interacting with non-muscle myosin heavy chain (NMMHC) IIA/MYH9. Mechanistically, promotes filament depolymerization and increases the amount of soluble myosin-IIA, resulting in the formation of stable protrusions facilitating chemotaxis. Also modulates the pro-apoptotic function of TP53 by binding to its C-terminal transactivation domain within the nucleus and reducing its protein levels. Within the extracellular space, stimulates cytokine production including granulocyte colony-stimulating factor and CCL24 from T-lymphocytes. In addition, stimulates T-lymphocyte chemotaxis by acting as a chemoattractant complex with PGLYRP1 that promotes lymphocyte migration via CCR5 and CXCR3 receptors.</text>
</comment>
<dbReference type="InterPro" id="IPR034325">
    <property type="entry name" value="S-100_dom"/>
</dbReference>
<evidence type="ECO:0000256" key="7">
    <source>
        <dbReference type="ARBA" id="ARBA00022723"/>
    </source>
</evidence>
<dbReference type="GO" id="GO:0046914">
    <property type="term" value="F:transition metal ion binding"/>
    <property type="evidence" value="ECO:0007669"/>
    <property type="project" value="InterPro"/>
</dbReference>
<dbReference type="Gene3D" id="1.10.238.10">
    <property type="entry name" value="EF-hand"/>
    <property type="match status" value="2"/>
</dbReference>
<feature type="domain" description="EF-hand" evidence="16">
    <location>
        <begin position="124"/>
        <end position="159"/>
    </location>
</feature>
<evidence type="ECO:0000256" key="9">
    <source>
        <dbReference type="ARBA" id="ARBA00022837"/>
    </source>
</evidence>
<dbReference type="Proteomes" id="UP000694542">
    <property type="component" value="Chromosome 7"/>
</dbReference>
<evidence type="ECO:0000256" key="11">
    <source>
        <dbReference type="ARBA" id="ARBA00023242"/>
    </source>
</evidence>
<reference evidence="17" key="1">
    <citation type="submission" date="2018-10" db="EMBL/GenBank/DDBJ databases">
        <title>De novo assembly of a Great Dane genome.</title>
        <authorList>
            <person name="Kidd J.M."/>
            <person name="Pendleton A.L."/>
            <person name="Shen F."/>
            <person name="Emery S."/>
        </authorList>
    </citation>
    <scope>NUCLEOTIDE SEQUENCE [LARGE SCALE GENOMIC DNA]</scope>
    <source>
        <strain evidence="17">Great Dane</strain>
    </source>
</reference>
<evidence type="ECO:0000313" key="17">
    <source>
        <dbReference type="Ensembl" id="ENSCAFP00040005720.1"/>
    </source>
</evidence>
<keyword evidence="8" id="KW-0677">Repeat</keyword>
<accession>A0A8C0RWW4</accession>
<dbReference type="SMART" id="SM01394">
    <property type="entry name" value="S_100"/>
    <property type="match status" value="2"/>
</dbReference>
<dbReference type="FunFam" id="1.10.238.10:FF:000044">
    <property type="entry name" value="Protein S100"/>
    <property type="match status" value="1"/>
</dbReference>
<evidence type="ECO:0000313" key="18">
    <source>
        <dbReference type="Proteomes" id="UP000694542"/>
    </source>
</evidence>
<dbReference type="OrthoDB" id="8881129at2759"/>
<dbReference type="CDD" id="cd00213">
    <property type="entry name" value="S-100"/>
    <property type="match status" value="1"/>
</dbReference>
<dbReference type="InterPro" id="IPR018247">
    <property type="entry name" value="EF_Hand_1_Ca_BS"/>
</dbReference>